<accession>A0A8X8FQY6</accession>
<protein>
    <submittedName>
        <fullName evidence="2">Phage tail protein</fullName>
    </submittedName>
</protein>
<keyword evidence="3" id="KW-1185">Reference proteome</keyword>
<comment type="caution">
    <text evidence="2">The sequence shown here is derived from an EMBL/GenBank/DDBJ whole genome shotgun (WGS) entry which is preliminary data.</text>
</comment>
<dbReference type="EMBL" id="JACSQS010000001">
    <property type="protein sequence ID" value="MBD7952724.1"/>
    <property type="molecule type" value="Genomic_DNA"/>
</dbReference>
<dbReference type="Gene3D" id="1.20.5.340">
    <property type="match status" value="1"/>
</dbReference>
<dbReference type="NCBIfam" id="NF040662">
    <property type="entry name" value="attach_TipJ_rel"/>
    <property type="match status" value="1"/>
</dbReference>
<dbReference type="InterPro" id="IPR055385">
    <property type="entry name" value="GpJ_HDII-ins2"/>
</dbReference>
<dbReference type="Pfam" id="PF24801">
    <property type="entry name" value="FNIII-A_GpJ"/>
    <property type="match status" value="1"/>
</dbReference>
<evidence type="ECO:0000313" key="3">
    <source>
        <dbReference type="Proteomes" id="UP000636938"/>
    </source>
</evidence>
<organism evidence="2 3">
    <name type="scientific">Stenotrophomonas lacuserhaii</name>
    <dbReference type="NCBI Taxonomy" id="2760084"/>
    <lineage>
        <taxon>Bacteria</taxon>
        <taxon>Pseudomonadati</taxon>
        <taxon>Pseudomonadota</taxon>
        <taxon>Gammaproteobacteria</taxon>
        <taxon>Lysobacterales</taxon>
        <taxon>Lysobacteraceae</taxon>
        <taxon>Stenotrophomonas</taxon>
    </lineage>
</organism>
<evidence type="ECO:0000259" key="1">
    <source>
        <dbReference type="Pfam" id="PF24801"/>
    </source>
</evidence>
<name>A0A8X8FQY6_9GAMM</name>
<dbReference type="Gene3D" id="2.60.120.260">
    <property type="entry name" value="Galactose-binding domain-like"/>
    <property type="match status" value="3"/>
</dbReference>
<dbReference type="RefSeq" id="WP_191768245.1">
    <property type="nucleotide sequence ID" value="NZ_JACSQS010000001.1"/>
</dbReference>
<gene>
    <name evidence="2" type="ORF">H9654_00770</name>
</gene>
<proteinExistence type="predicted"/>
<dbReference type="InterPro" id="IPR008979">
    <property type="entry name" value="Galactose-bd-like_sf"/>
</dbReference>
<sequence>MGLMDSPASSGRLIVTPHPVLVDGQRNQPADLLPGESLCTFLHRHVADLDAQDWVVLIGGKAVPRDMWPYVYPKHGQVIEARGAVGRSAVALVATLALTYFTFGIGNLATWGAGAALNGLGSAAAAGIYMAGSILINRVLQPKQPKAGAAAPTTYSIAAGRNRPRPYEPLGLLIGSMRIAPDVISNYYTHYEGDDQFLSFVLTPGLNVHSVEALYNGDALLASYDGVRVWHNGFPGMPSAEIPLYSNADVVDGGTLLDTSNDPKHQPSAWVQRTSSAGTIRLMVGVEFQIWDRSTKGKDKQNSDQIQIQYRAAGTANWQVFGNYNVRGTNNKSQRASYAIDVPEGQYDVRVRVAGNNTDGSGAEASFVWTTLTSVQRDTASYAGIPRIGIRMQANGQLNGAPDEIRCVAHSMPISVWTGSEWVTQRTSNPGAWILAYARGIYAPNGDLVAGMAMPERQIDIEGLKAFMLHCAANGFTYDNLITDVRNHQQVLDVLALAGFGQISWPRGRLSVGWAADEQPLSGVVNMATIKKGAFQVDYTLTNGADGIEYTYLDSTTWEAKTLRVPAPGVTTMLNPAQVTGEGVTTEAHAVMLARWHLAQSLYQYKAISYSTDIEHLSYSRMSMLALQHDMTQWGYGGRVRGATLSGGRVRLLLDEPVPAPAQGNAYVGVRIPGERVYRVLAVQPFAGTSASVVVDWPSDAHLPGTRFQRPNGTWEENPAWDTLWIYDFKQTPGLRVRVTSIRPESDLKGAAVEVVAESPQFWQYVKTGEYVRDPNESLLQTRPVASDLKITERQVVQGDTEYTELQASFAITGPVGDTVVLSDLDGNAALEEVARTVTRTATWRIPGAGTYPVTVRPYSPDGNAGVAASVIYTTRGADAPPVLVDIFDVEQLSGGVRRYTWGFFSGTIQSANFAGVEIRYIAGTHAAPAWDEMTPLGDDGYHASAFEAVLPPAGEWTFACRSRNTAGTLSTGMQVLAKTLPANLGEVIGGIEDSLEEQIQKQVEQQQQIDRDRADSIARDAAEAAERAAAFAQAQVNLVNESALRLADVQSVRDRVVAVAEDVAEEEAARIQAMLNAKLEWKADIAVETTARQSDVESLARQVSSVAAGSGTQFDSKQVWYFDTTVEGWTGNGTPTIVDGWLRPANQASNPHITSPAALAVDGAAYRFIKMRLQRVGTPTWRGLVQWITNADTTWNTAKSVTIPAPNFDANGMATFDVDNVPWNGASPIRQIRLSLASNQTATAYLLFDYIAIGRPTPGASVALVQQETLARQTADATEATQRNTLAVQLRGDYAGSDAAAAQGLIGQVNSARIEGDRIITERTSLIEGRLPAGNGQVASQAAVAAVDQASVDRDNANALSINNVKSGLDGVLRSFNAIPNGAFDVDTSSWAASGSGSSFSWDPLEKALRSGAGSIRVANTTPITINPGDAITVNFRTKSSEDITGTDSVTVGFIPSLGNPTGWVQSWSNWINAVGGAWGSRSYTWTVPSTFNPQQLYLRFAAGSIRPLTSAYVLIDDVVVQTPGSIGDLQTRVAANAQSTAALTTEVTNVKGQVTAQGAALTQTQQEVAGKASNAALQSLTGRVDVHDGQISAQGAAMTAVQSQLGNIGGDNLIGNSSWDVDAVGWSNSSTGQGAGLINQSLVDSALPNSTKAWRWNMSNWPVAGYREAISNSAVRVLRIEGGKKHTMSVYIRGTAGPRVFLQLRWYDAAGATIRYSSTPVGAPFVVTESWDRKVFVFDAPADAVSANTYIRIYGANTVDQWVELDNVQIQVGEVATGYAPSAGELSSGLAANAAATSGLSTKVTSLEGAVTAQGTSISNVQVDLAAANVNLDRALRSGSNMVVDGSFELRPVGTVIHSWAVSVAGGRTGANALQLSFASNVRSTQIQVFEVQPDRVYYCEAWVKRVGPAAGNIQLRFQLSDNGALQTYPNFQSLNLSSISETEWTKISGYVRVAAGKNRAVLQLNSAAATTSATQLLWDDFVLMDVTEAYNAQQTATAAAQATSTLDGKVTLIDGVVTAQGQAITTVSAAAGAADAKAGTAQAAAQAAADAAGAKGKVLYQSAAPAAADRLTQNLWIDTTGNANTPKRWNGSAWVAVTDKAATDAAAAAAAARSVADATASGLSATNAWVQAADGVLNAHTTQINQAQAAIAGKANASAVIELDAKVTANITGGGNLLTNASFSEAGRKPWGFLWNDNGFYQEIEKNYLDPGFWPKGMNSLGFRGPGFPPAGQSRFGLVANENVIAAQPGKRYIASVYLNGHRCATCCYLAFYDNAGNNVGEWTDPERVGYSLGGSPSLAEMPRQFVSQIAPPTTRTVRMGWRARAHADFGGDPYLWAVRPMLEQVPDNQTQPSPWSAGGSEDHASINLMTDVNGNVSGMQVKNSGTTSEINFLADVLNVLGSGGIDGFEMTKGRIRAWSGNFQAIIGAPFGPDGLMLYFGPNVGVGNASKAIATIWFDRFGNAYWGGAIAAGALKNAFQSTSIQTVGNSVTVGPFDTNGRNKNVVVSFQRNISRTKWAGGNTGFVVGGGSNYAVIQVFRQVEGQAETLWTQFTVGGDVNIFNQNDGSDSAESYWNGAYTLNDQADGTARRTYRAVVADYGERTVTHQSGSFDTQNVSQSLSLVSIEQ</sequence>
<dbReference type="Proteomes" id="UP000636938">
    <property type="component" value="Unassembled WGS sequence"/>
</dbReference>
<dbReference type="SUPFAM" id="SSF49785">
    <property type="entry name" value="Galactose-binding domain-like"/>
    <property type="match status" value="1"/>
</dbReference>
<feature type="domain" description="Tip attachment protein J HDII-ins2" evidence="1">
    <location>
        <begin position="268"/>
        <end position="376"/>
    </location>
</feature>
<evidence type="ECO:0000313" key="2">
    <source>
        <dbReference type="EMBL" id="MBD7952724.1"/>
    </source>
</evidence>
<reference evidence="2 3" key="1">
    <citation type="submission" date="2020-08" db="EMBL/GenBank/DDBJ databases">
        <title>A Genomic Blueprint of the Chicken Gut Microbiome.</title>
        <authorList>
            <person name="Gilroy R."/>
            <person name="Ravi A."/>
            <person name="Getino M."/>
            <person name="Pursley I."/>
            <person name="Horton D.L."/>
            <person name="Alikhan N.-F."/>
            <person name="Baker D."/>
            <person name="Gharbi K."/>
            <person name="Hall N."/>
            <person name="Watson M."/>
            <person name="Adriaenssens E.M."/>
            <person name="Foster-Nyarko E."/>
            <person name="Jarju S."/>
            <person name="Secka A."/>
            <person name="Antonio M."/>
            <person name="Oren A."/>
            <person name="Chaudhuri R."/>
            <person name="La Ragione R.M."/>
            <person name="Hildebrand F."/>
            <person name="Pallen M.J."/>
        </authorList>
    </citation>
    <scope>NUCLEOTIDE SEQUENCE [LARGE SCALE GENOMIC DNA]</scope>
    <source>
        <strain evidence="2 3">Sa5BUN4</strain>
    </source>
</reference>